<name>A0A8X8YF96_SALSN</name>
<organism evidence="2">
    <name type="scientific">Salvia splendens</name>
    <name type="common">Scarlet sage</name>
    <dbReference type="NCBI Taxonomy" id="180675"/>
    <lineage>
        <taxon>Eukaryota</taxon>
        <taxon>Viridiplantae</taxon>
        <taxon>Streptophyta</taxon>
        <taxon>Embryophyta</taxon>
        <taxon>Tracheophyta</taxon>
        <taxon>Spermatophyta</taxon>
        <taxon>Magnoliopsida</taxon>
        <taxon>eudicotyledons</taxon>
        <taxon>Gunneridae</taxon>
        <taxon>Pentapetalae</taxon>
        <taxon>asterids</taxon>
        <taxon>lamiids</taxon>
        <taxon>Lamiales</taxon>
        <taxon>Lamiaceae</taxon>
        <taxon>Nepetoideae</taxon>
        <taxon>Mentheae</taxon>
        <taxon>Salviinae</taxon>
        <taxon>Salvia</taxon>
        <taxon>Salvia subgen. Calosphace</taxon>
        <taxon>core Calosphace</taxon>
    </lineage>
</organism>
<sequence>MANRAGIRAEPLVGLAAGTTRGLEASSSSTGVRDMTALAFEHVLASLARIEAWLDSSERPNSVAPPPPMPDPKPPYSDWARERPILTTTTAVLSQSDPDPPYLDWQRGREETVRHRPILTPTTAVSSQSHLGFGGMGNCGGTSSRGPQHAPLPGASLWKRYRVSSKGYRGREPTAWDNAWGRHDGAGYSDTPHYDQFRQEQPRYDKMKVSRFEGSDAANVNFAATTTTDEAGGFVAAEVSTGGVVVGVPMVVGGDPPNRVVSYDERSDPGGYRRVQQIQPQVQSHSGGLKLVSPDSISSEGSIQNPLSRQRQSMYQEQITQIQSGNTMVAANQAELKSYEINGAEMLKK</sequence>
<accession>A0A8X8YF96</accession>
<evidence type="ECO:0000256" key="1">
    <source>
        <dbReference type="SAM" id="MobiDB-lite"/>
    </source>
</evidence>
<evidence type="ECO:0000313" key="2">
    <source>
        <dbReference type="EMBL" id="KAG6428716.1"/>
    </source>
</evidence>
<keyword evidence="3" id="KW-1185">Reference proteome</keyword>
<protein>
    <submittedName>
        <fullName evidence="2">Uncharacterized protein</fullName>
    </submittedName>
</protein>
<reference evidence="2" key="2">
    <citation type="submission" date="2020-08" db="EMBL/GenBank/DDBJ databases">
        <title>Plant Genome Project.</title>
        <authorList>
            <person name="Zhang R.-G."/>
        </authorList>
    </citation>
    <scope>NUCLEOTIDE SEQUENCE</scope>
    <source>
        <strain evidence="2">Huo1</strain>
        <tissue evidence="2">Leaf</tissue>
    </source>
</reference>
<feature type="compositionally biased region" description="Pro residues" evidence="1">
    <location>
        <begin position="63"/>
        <end position="75"/>
    </location>
</feature>
<feature type="region of interest" description="Disordered" evidence="1">
    <location>
        <begin position="295"/>
        <end position="315"/>
    </location>
</feature>
<gene>
    <name evidence="2" type="ORF">SASPL_112972</name>
</gene>
<dbReference type="EMBL" id="PNBA02000004">
    <property type="protein sequence ID" value="KAG6428716.1"/>
    <property type="molecule type" value="Genomic_DNA"/>
</dbReference>
<dbReference type="Proteomes" id="UP000298416">
    <property type="component" value="Unassembled WGS sequence"/>
</dbReference>
<evidence type="ECO:0000313" key="3">
    <source>
        <dbReference type="Proteomes" id="UP000298416"/>
    </source>
</evidence>
<reference evidence="2" key="1">
    <citation type="submission" date="2018-01" db="EMBL/GenBank/DDBJ databases">
        <authorList>
            <person name="Mao J.F."/>
        </authorList>
    </citation>
    <scope>NUCLEOTIDE SEQUENCE</scope>
    <source>
        <strain evidence="2">Huo1</strain>
        <tissue evidence="2">Leaf</tissue>
    </source>
</reference>
<proteinExistence type="predicted"/>
<dbReference type="AlphaFoldDB" id="A0A8X8YF96"/>
<comment type="caution">
    <text evidence="2">The sequence shown here is derived from an EMBL/GenBank/DDBJ whole genome shotgun (WGS) entry which is preliminary data.</text>
</comment>
<feature type="region of interest" description="Disordered" evidence="1">
    <location>
        <begin position="58"/>
        <end position="79"/>
    </location>
</feature>